<dbReference type="InterPro" id="IPR029063">
    <property type="entry name" value="SAM-dependent_MTases_sf"/>
</dbReference>
<dbReference type="InterPro" id="IPR001525">
    <property type="entry name" value="C5_MeTfrase"/>
</dbReference>
<evidence type="ECO:0000256" key="6">
    <source>
        <dbReference type="PROSITE-ProRule" id="PRU01016"/>
    </source>
</evidence>
<dbReference type="EMBL" id="QSEE01000003">
    <property type="protein sequence ID" value="RGZ50649.1"/>
    <property type="molecule type" value="Genomic_DNA"/>
</dbReference>
<dbReference type="PROSITE" id="PS00094">
    <property type="entry name" value="C5_MTASE_1"/>
    <property type="match status" value="1"/>
</dbReference>
<dbReference type="GO" id="GO:0003886">
    <property type="term" value="F:DNA (cytosine-5-)-methyltransferase activity"/>
    <property type="evidence" value="ECO:0007669"/>
    <property type="project" value="UniProtKB-EC"/>
</dbReference>
<keyword evidence="4" id="KW-0680">Restriction system</keyword>
<protein>
    <recommendedName>
        <fullName evidence="8">Cytosine-specific methyltransferase</fullName>
        <ecNumber evidence="8">2.1.1.37</ecNumber>
    </recommendedName>
</protein>
<comment type="catalytic activity">
    <reaction evidence="5 8">
        <text>a 2'-deoxycytidine in DNA + S-adenosyl-L-methionine = a 5-methyl-2'-deoxycytidine in DNA + S-adenosyl-L-homocysteine + H(+)</text>
        <dbReference type="Rhea" id="RHEA:13681"/>
        <dbReference type="Rhea" id="RHEA-COMP:11369"/>
        <dbReference type="Rhea" id="RHEA-COMP:11370"/>
        <dbReference type="ChEBI" id="CHEBI:15378"/>
        <dbReference type="ChEBI" id="CHEBI:57856"/>
        <dbReference type="ChEBI" id="CHEBI:59789"/>
        <dbReference type="ChEBI" id="CHEBI:85452"/>
        <dbReference type="ChEBI" id="CHEBI:85454"/>
        <dbReference type="EC" id="2.1.1.37"/>
    </reaction>
</comment>
<dbReference type="Gene3D" id="3.40.50.150">
    <property type="entry name" value="Vaccinia Virus protein VP39"/>
    <property type="match status" value="1"/>
</dbReference>
<dbReference type="GO" id="GO:0032259">
    <property type="term" value="P:methylation"/>
    <property type="evidence" value="ECO:0007669"/>
    <property type="project" value="UniProtKB-KW"/>
</dbReference>
<evidence type="ECO:0000256" key="5">
    <source>
        <dbReference type="ARBA" id="ARBA00047422"/>
    </source>
</evidence>
<dbReference type="PROSITE" id="PS51679">
    <property type="entry name" value="SAM_MT_C5"/>
    <property type="match status" value="1"/>
</dbReference>
<dbReference type="NCBIfam" id="TIGR00675">
    <property type="entry name" value="dcm"/>
    <property type="match status" value="1"/>
</dbReference>
<evidence type="ECO:0000313" key="9">
    <source>
        <dbReference type="EMBL" id="RGZ50649.1"/>
    </source>
</evidence>
<accession>A0A413NQ23</accession>
<evidence type="ECO:0000256" key="7">
    <source>
        <dbReference type="RuleBase" id="RU000416"/>
    </source>
</evidence>
<keyword evidence="1 6" id="KW-0489">Methyltransferase</keyword>
<evidence type="ECO:0000313" key="10">
    <source>
        <dbReference type="Proteomes" id="UP000283684"/>
    </source>
</evidence>
<dbReference type="PANTHER" id="PTHR46098:SF1">
    <property type="entry name" value="TRNA (CYTOSINE(38)-C(5))-METHYLTRANSFERASE"/>
    <property type="match status" value="1"/>
</dbReference>
<evidence type="ECO:0000256" key="2">
    <source>
        <dbReference type="ARBA" id="ARBA00022679"/>
    </source>
</evidence>
<evidence type="ECO:0000256" key="1">
    <source>
        <dbReference type="ARBA" id="ARBA00022603"/>
    </source>
</evidence>
<dbReference type="PRINTS" id="PR00105">
    <property type="entry name" value="C5METTRFRASE"/>
</dbReference>
<comment type="similarity">
    <text evidence="6 7">Belongs to the class I-like SAM-binding methyltransferase superfamily. C5-methyltransferase family.</text>
</comment>
<dbReference type="PANTHER" id="PTHR46098">
    <property type="entry name" value="TRNA (CYTOSINE(38)-C(5))-METHYLTRANSFERASE"/>
    <property type="match status" value="1"/>
</dbReference>
<dbReference type="SUPFAM" id="SSF53335">
    <property type="entry name" value="S-adenosyl-L-methionine-dependent methyltransferases"/>
    <property type="match status" value="1"/>
</dbReference>
<dbReference type="Proteomes" id="UP000283684">
    <property type="component" value="Unassembled WGS sequence"/>
</dbReference>
<reference evidence="9 10" key="1">
    <citation type="submission" date="2018-08" db="EMBL/GenBank/DDBJ databases">
        <title>A genome reference for cultivated species of the human gut microbiota.</title>
        <authorList>
            <person name="Zou Y."/>
            <person name="Xue W."/>
            <person name="Luo G."/>
        </authorList>
    </citation>
    <scope>NUCLEOTIDE SEQUENCE [LARGE SCALE GENOMIC DNA]</scope>
    <source>
        <strain evidence="9 10">AM50-4</strain>
    </source>
</reference>
<dbReference type="EC" id="2.1.1.37" evidence="8"/>
<dbReference type="GO" id="GO:0009307">
    <property type="term" value="P:DNA restriction-modification system"/>
    <property type="evidence" value="ECO:0007669"/>
    <property type="project" value="UniProtKB-KW"/>
</dbReference>
<proteinExistence type="inferred from homology"/>
<name>A0A413NQ23_BACUN</name>
<feature type="active site" evidence="6">
    <location>
        <position position="103"/>
    </location>
</feature>
<dbReference type="AlphaFoldDB" id="A0A413NQ23"/>
<dbReference type="InterPro" id="IPR050750">
    <property type="entry name" value="C5-MTase"/>
</dbReference>
<dbReference type="Gene3D" id="3.90.120.10">
    <property type="entry name" value="DNA Methylase, subunit A, domain 2"/>
    <property type="match status" value="1"/>
</dbReference>
<dbReference type="Pfam" id="PF00145">
    <property type="entry name" value="DNA_methylase"/>
    <property type="match status" value="1"/>
</dbReference>
<keyword evidence="2 6" id="KW-0808">Transferase</keyword>
<organism evidence="9 10">
    <name type="scientific">Bacteroides uniformis</name>
    <dbReference type="NCBI Taxonomy" id="820"/>
    <lineage>
        <taxon>Bacteria</taxon>
        <taxon>Pseudomonadati</taxon>
        <taxon>Bacteroidota</taxon>
        <taxon>Bacteroidia</taxon>
        <taxon>Bacteroidales</taxon>
        <taxon>Bacteroidaceae</taxon>
        <taxon>Bacteroides</taxon>
    </lineage>
</organism>
<dbReference type="InterPro" id="IPR018117">
    <property type="entry name" value="C5_DNA_meth_AS"/>
</dbReference>
<sequence length="360" mass="41704">MQKHKFPYNWRLSEAKFTKDKGKVFSCFACGGGSTMGYKLAGFDVIGCNEIDTKVNRCYVANHSPRYNFLEDIRILRERERERERELPPDLYNLDILDGSPPCSTFSIAGNREKDWGKEKKFREGQSAQVLDTLFFDFIALARVLQPKVVVAENVKGLLMGSAIDYVRRIYKDFDNAGYYCQHFLLDASKMGVPQKRERIFFICIRHDLGINFLKVSNLFNVEPYINMKFNEDPIVYGAFADYKGRAYEGRMRELFELREQGDIALSEAYKKLTGKRGFFNQQFCYEDRVCYTLSAHLDSLIPFKQPVYLSTSEVCNISTFPQDYNFCGLSPHYICGMSVPPVMMAQIATRIYEQWLSKL</sequence>
<evidence type="ECO:0000256" key="3">
    <source>
        <dbReference type="ARBA" id="ARBA00022691"/>
    </source>
</evidence>
<evidence type="ECO:0000256" key="4">
    <source>
        <dbReference type="ARBA" id="ARBA00022747"/>
    </source>
</evidence>
<comment type="caution">
    <text evidence="9">The sequence shown here is derived from an EMBL/GenBank/DDBJ whole genome shotgun (WGS) entry which is preliminary data.</text>
</comment>
<keyword evidence="3 6" id="KW-0949">S-adenosyl-L-methionine</keyword>
<gene>
    <name evidence="9" type="primary">dcm</name>
    <name evidence="9" type="ORF">DW988_05100</name>
</gene>
<evidence type="ECO:0000256" key="8">
    <source>
        <dbReference type="RuleBase" id="RU000417"/>
    </source>
</evidence>